<dbReference type="GO" id="GO:0006508">
    <property type="term" value="P:proteolysis"/>
    <property type="evidence" value="ECO:0007669"/>
    <property type="project" value="InterPro"/>
</dbReference>
<dbReference type="Gene3D" id="3.30.1380.10">
    <property type="match status" value="1"/>
</dbReference>
<sequence length="392" mass="42278">MAQREAKAENNLPLTRKAMREAALATQQEIQVSQLSDSGATPPANIPQAPVMTRAMLRARQESVPSVAPIVPVSAFDEVVVPEFDLSDPRDAMCHDHAQESAAYSRRAQQQEATAKFATRASRRDATPVIMLDSVPTWDAVNPLTDAEPEARKAAKPTRANRGRLASKVAVLASLAMATVAAPVALAHSPEPEAEPVAEEAPVQLVGPSTAEVVASPQHVDAIPSGIAQQTSVDDRVVQVAARSDIRTPLSGCDSSQSAPGENGQLDVKDLCSVKRGHTLRADAAVAFLALDEAYQAKFGTPMCLTDAYRPLETQRTLKIQKGSLAATPGTSNHGWGLAVDICNTTYHAQNKWEWLNENAPRFGWAQPSWASRSYEPWHWEFTDAVQSQRAN</sequence>
<dbReference type="CDD" id="cd14814">
    <property type="entry name" value="Peptidase_M15"/>
    <property type="match status" value="1"/>
</dbReference>
<dbReference type="EMBL" id="CP146203">
    <property type="protein sequence ID" value="XBH22048.1"/>
    <property type="molecule type" value="Genomic_DNA"/>
</dbReference>
<accession>A0AAU7DYM4</accession>
<proteinExistence type="predicted"/>
<protein>
    <submittedName>
        <fullName evidence="2">M15 family metallopeptidase</fullName>
    </submittedName>
</protein>
<dbReference type="InterPro" id="IPR009045">
    <property type="entry name" value="Zn_M74/Hedgehog-like"/>
</dbReference>
<organism evidence="2">
    <name type="scientific">Jonesiaceae bacterium BS-20</name>
    <dbReference type="NCBI Taxonomy" id="3120821"/>
    <lineage>
        <taxon>Bacteria</taxon>
        <taxon>Bacillati</taxon>
        <taxon>Actinomycetota</taxon>
        <taxon>Actinomycetes</taxon>
        <taxon>Micrococcales</taxon>
        <taxon>Jonesiaceae</taxon>
    </lineage>
</organism>
<feature type="domain" description="D-alanyl-D-alanine carboxypeptidase-like core" evidence="1">
    <location>
        <begin position="278"/>
        <end position="383"/>
    </location>
</feature>
<evidence type="ECO:0000259" key="1">
    <source>
        <dbReference type="Pfam" id="PF02557"/>
    </source>
</evidence>
<name>A0AAU7DYM4_9MICO</name>
<dbReference type="PANTHER" id="PTHR34385:SF1">
    <property type="entry name" value="PEPTIDOGLYCAN L-ALANYL-D-GLUTAMATE ENDOPEPTIDASE CWLK"/>
    <property type="match status" value="1"/>
</dbReference>
<dbReference type="GO" id="GO:0008233">
    <property type="term" value="F:peptidase activity"/>
    <property type="evidence" value="ECO:0007669"/>
    <property type="project" value="InterPro"/>
</dbReference>
<dbReference type="AlphaFoldDB" id="A0AAU7DYM4"/>
<gene>
    <name evidence="2" type="ORF">V5R04_02115</name>
</gene>
<dbReference type="Pfam" id="PF02557">
    <property type="entry name" value="VanY"/>
    <property type="match status" value="1"/>
</dbReference>
<evidence type="ECO:0000313" key="2">
    <source>
        <dbReference type="EMBL" id="XBH22048.1"/>
    </source>
</evidence>
<dbReference type="PANTHER" id="PTHR34385">
    <property type="entry name" value="D-ALANYL-D-ALANINE CARBOXYPEPTIDASE"/>
    <property type="match status" value="1"/>
</dbReference>
<reference evidence="2" key="1">
    <citation type="submission" date="2024-02" db="EMBL/GenBank/DDBJ databases">
        <title>Tomenella chthoni gen. nov. sp. nov., a member of the family Jonesiaceae isolated from bat guano.</title>
        <authorList>
            <person name="Miller S.L."/>
            <person name="King J."/>
            <person name="Sankaranarayanan K."/>
            <person name="Lawson P.A."/>
        </authorList>
    </citation>
    <scope>NUCLEOTIDE SEQUENCE</scope>
    <source>
        <strain evidence="2">BS-20</strain>
    </source>
</reference>
<dbReference type="InterPro" id="IPR003709">
    <property type="entry name" value="VanY-like_core_dom"/>
</dbReference>
<dbReference type="InterPro" id="IPR052179">
    <property type="entry name" value="DD-CPase-like"/>
</dbReference>
<dbReference type="SUPFAM" id="SSF55166">
    <property type="entry name" value="Hedgehog/DD-peptidase"/>
    <property type="match status" value="1"/>
</dbReference>